<keyword evidence="3" id="KW-0677">Repeat</keyword>
<dbReference type="EMBL" id="JAUKWQ010000001">
    <property type="protein sequence ID" value="MDO1581023.1"/>
    <property type="molecule type" value="Genomic_DNA"/>
</dbReference>
<dbReference type="InterPro" id="IPR037919">
    <property type="entry name" value="OGT"/>
</dbReference>
<comment type="pathway">
    <text evidence="1">Protein modification; protein glycosylation.</text>
</comment>
<dbReference type="PANTHER" id="PTHR44366:SF1">
    <property type="entry name" value="UDP-N-ACETYLGLUCOSAMINE--PEPTIDE N-ACETYLGLUCOSAMINYLTRANSFERASE 110 KDA SUBUNIT"/>
    <property type="match status" value="1"/>
</dbReference>
<keyword evidence="4" id="KW-0802">TPR repeat</keyword>
<evidence type="ECO:0000256" key="4">
    <source>
        <dbReference type="ARBA" id="ARBA00022803"/>
    </source>
</evidence>
<dbReference type="PANTHER" id="PTHR44366">
    <property type="entry name" value="UDP-N-ACETYLGLUCOSAMINE--PEPTIDE N-ACETYLGLUCOSAMINYLTRANSFERASE 110 KDA SUBUNIT"/>
    <property type="match status" value="1"/>
</dbReference>
<proteinExistence type="predicted"/>
<dbReference type="InterPro" id="IPR029489">
    <property type="entry name" value="OGT/SEC/SPY_C"/>
</dbReference>
<reference evidence="6" key="2">
    <citation type="submission" date="2023-07" db="EMBL/GenBank/DDBJ databases">
        <authorList>
            <person name="Sun H."/>
        </authorList>
    </citation>
    <scope>NUCLEOTIDE SEQUENCE</scope>
    <source>
        <strain evidence="6">05753</strain>
    </source>
</reference>
<gene>
    <name evidence="6" type="ORF">Q2T52_02850</name>
</gene>
<dbReference type="Gene3D" id="3.40.50.11380">
    <property type="match status" value="1"/>
</dbReference>
<organism evidence="6 7">
    <name type="scientific">Rhizobium oryzicola</name>
    <dbReference type="NCBI Taxonomy" id="1232668"/>
    <lineage>
        <taxon>Bacteria</taxon>
        <taxon>Pseudomonadati</taxon>
        <taxon>Pseudomonadota</taxon>
        <taxon>Alphaproteobacteria</taxon>
        <taxon>Hyphomicrobiales</taxon>
        <taxon>Rhizobiaceae</taxon>
        <taxon>Rhizobium/Agrobacterium group</taxon>
        <taxon>Rhizobium</taxon>
    </lineage>
</organism>
<evidence type="ECO:0000256" key="1">
    <source>
        <dbReference type="ARBA" id="ARBA00004922"/>
    </source>
</evidence>
<dbReference type="GO" id="GO:0016740">
    <property type="term" value="F:transferase activity"/>
    <property type="evidence" value="ECO:0007669"/>
    <property type="project" value="UniProtKB-KW"/>
</dbReference>
<comment type="caution">
    <text evidence="6">The sequence shown here is derived from an EMBL/GenBank/DDBJ whole genome shotgun (WGS) entry which is preliminary data.</text>
</comment>
<dbReference type="Gene3D" id="3.40.50.2000">
    <property type="entry name" value="Glycogen Phosphorylase B"/>
    <property type="match status" value="1"/>
</dbReference>
<evidence type="ECO:0000256" key="3">
    <source>
        <dbReference type="ARBA" id="ARBA00022737"/>
    </source>
</evidence>
<dbReference type="RefSeq" id="WP_302075160.1">
    <property type="nucleotide sequence ID" value="NZ_JAUKWQ010000001.1"/>
</dbReference>
<keyword evidence="2 6" id="KW-0808">Transferase</keyword>
<keyword evidence="7" id="KW-1185">Reference proteome</keyword>
<evidence type="ECO:0000313" key="6">
    <source>
        <dbReference type="EMBL" id="MDO1581023.1"/>
    </source>
</evidence>
<name>A0ABT8SRH5_9HYPH</name>
<protein>
    <submittedName>
        <fullName evidence="6">Glycosyl transferase</fullName>
    </submittedName>
</protein>
<feature type="domain" description="O-GlcNAc transferase C-terminal" evidence="5">
    <location>
        <begin position="386"/>
        <end position="572"/>
    </location>
</feature>
<dbReference type="SUPFAM" id="SSF53756">
    <property type="entry name" value="UDP-Glycosyltransferase/glycogen phosphorylase"/>
    <property type="match status" value="1"/>
</dbReference>
<evidence type="ECO:0000259" key="5">
    <source>
        <dbReference type="Pfam" id="PF13844"/>
    </source>
</evidence>
<dbReference type="Pfam" id="PF13844">
    <property type="entry name" value="Glyco_transf_41"/>
    <property type="match status" value="2"/>
</dbReference>
<reference evidence="6" key="1">
    <citation type="journal article" date="2015" name="Int. J. Syst. Evol. Microbiol.">
        <title>Rhizobium oryzicola sp. nov., potential plant-growth-promoting endophytic bacteria isolated from rice roots.</title>
        <authorList>
            <person name="Zhang X.X."/>
            <person name="Gao J.S."/>
            <person name="Cao Y.H."/>
            <person name="Sheirdil R.A."/>
            <person name="Wang X.C."/>
            <person name="Zhang L."/>
        </authorList>
    </citation>
    <scope>NUCLEOTIDE SEQUENCE</scope>
    <source>
        <strain evidence="6">05753</strain>
    </source>
</reference>
<sequence length="612" mass="70827">MDHNRDVKTYSLLAKTLVALGFREEAARTYVLAAELGGSRSEDYYVEAMKLYYDLDQDDVALSLGLPLLERAQRDADVAFMIATLFLKRGEKDLVRVFLPVLSKSSVSKHNSLAYLLLTGAPEDVQDRETISNLLQRMPRSIILILAYLVFMREINDYWEIERLEPELKRMFLRDARQTLQIEAPFYNLHWLADEAQNKFAGYRKDAFPAEYPQERHSMPHDWGKKIRIGYLSSDLWPHHATMKLFRAVLKMHDPERFDVTLFCYTPEEHLGEDIDRSDWGRIVTIRDMSDAEAAQAIRENEIDILVEMKGHTRNSRPFILNHKPAPIQAAWLGFPGTTVNVDLDYIIGDHYVLPDRSKPHYWEKFCRLPESYQPNDPYSRPQSELFTRQDANLPEDAFVFASFNATRKISLENINLWIRLLKATPNSVLWMLCKDQKAHDNILRKFAEAGIDRKRIVFTGVVPYEAHLSRLKLADLGLDTFPVNGHTTTSEQLWAGLPVLTVKGTHFASRVSESLLQSIGMPETIADSQEDYLKRAVDLYENRDKVKLLKQRLEDNRWIKPLFDVERFTRHLEKAYEMMVERAKAGLEPDHIDVPALPAREKPFAQPTLPE</sequence>
<evidence type="ECO:0000256" key="2">
    <source>
        <dbReference type="ARBA" id="ARBA00022679"/>
    </source>
</evidence>
<feature type="domain" description="O-GlcNAc transferase C-terminal" evidence="5">
    <location>
        <begin position="222"/>
        <end position="373"/>
    </location>
</feature>
<evidence type="ECO:0000313" key="7">
    <source>
        <dbReference type="Proteomes" id="UP001169006"/>
    </source>
</evidence>
<dbReference type="Proteomes" id="UP001169006">
    <property type="component" value="Unassembled WGS sequence"/>
</dbReference>
<accession>A0ABT8SRH5</accession>